<evidence type="ECO:0000313" key="1">
    <source>
        <dbReference type="EMBL" id="MPM45243.1"/>
    </source>
</evidence>
<accession>A0A645A309</accession>
<dbReference type="AlphaFoldDB" id="A0A645A309"/>
<reference evidence="1" key="1">
    <citation type="submission" date="2019-08" db="EMBL/GenBank/DDBJ databases">
        <authorList>
            <person name="Kucharzyk K."/>
            <person name="Murdoch R.W."/>
            <person name="Higgins S."/>
            <person name="Loffler F."/>
        </authorList>
    </citation>
    <scope>NUCLEOTIDE SEQUENCE</scope>
</reference>
<comment type="caution">
    <text evidence="1">The sequence shown here is derived from an EMBL/GenBank/DDBJ whole genome shotgun (WGS) entry which is preliminary data.</text>
</comment>
<sequence>MQHLFVFVEVFHKRNDTAFVAEALDMRGRIPFVCNGDADARVEKRHLAEAAAHGVEAEIHFVKHRMVG</sequence>
<dbReference type="EMBL" id="VSSQ01010798">
    <property type="protein sequence ID" value="MPM45243.1"/>
    <property type="molecule type" value="Genomic_DNA"/>
</dbReference>
<gene>
    <name evidence="1" type="ORF">SDC9_91929</name>
</gene>
<name>A0A645A309_9ZZZZ</name>
<protein>
    <submittedName>
        <fullName evidence="1">Uncharacterized protein</fullName>
    </submittedName>
</protein>
<organism evidence="1">
    <name type="scientific">bioreactor metagenome</name>
    <dbReference type="NCBI Taxonomy" id="1076179"/>
    <lineage>
        <taxon>unclassified sequences</taxon>
        <taxon>metagenomes</taxon>
        <taxon>ecological metagenomes</taxon>
    </lineage>
</organism>
<proteinExistence type="predicted"/>